<evidence type="ECO:0000313" key="1">
    <source>
        <dbReference type="EMBL" id="OWZ84869.1"/>
    </source>
</evidence>
<dbReference type="InterPro" id="IPR011697">
    <property type="entry name" value="Peptidase_C26"/>
</dbReference>
<dbReference type="Pfam" id="PF07722">
    <property type="entry name" value="Peptidase_C26"/>
    <property type="match status" value="1"/>
</dbReference>
<protein>
    <submittedName>
        <fullName evidence="1">Uncharacterized protein</fullName>
    </submittedName>
</protein>
<dbReference type="SUPFAM" id="SSF52317">
    <property type="entry name" value="Class I glutamine amidotransferase-like"/>
    <property type="match status" value="1"/>
</dbReference>
<dbReference type="AlphaFoldDB" id="A0A226C334"/>
<dbReference type="RefSeq" id="WP_089022293.1">
    <property type="nucleotide sequence ID" value="NZ_NIQC01000001.1"/>
</dbReference>
<dbReference type="PANTHER" id="PTHR43235:SF1">
    <property type="entry name" value="GLUTAMINE AMIDOTRANSFERASE PB2B2.05-RELATED"/>
    <property type="match status" value="1"/>
</dbReference>
<comment type="caution">
    <text evidence="1">The sequence shown here is derived from an EMBL/GenBank/DDBJ whole genome shotgun (WGS) entry which is preliminary data.</text>
</comment>
<dbReference type="EMBL" id="NIQC01000001">
    <property type="protein sequence ID" value="OWZ84869.1"/>
    <property type="molecule type" value="Genomic_DNA"/>
</dbReference>
<dbReference type="InterPro" id="IPR044668">
    <property type="entry name" value="PuuD-like"/>
</dbReference>
<proteinExistence type="predicted"/>
<dbReference type="PANTHER" id="PTHR43235">
    <property type="entry name" value="GLUTAMINE AMIDOTRANSFERASE PB2B2.05-RELATED"/>
    <property type="match status" value="1"/>
</dbReference>
<sequence>MSVPIIGVTAYHDYETFSTKIKHTNTKCIEDSGAIPVVLPNPSEGLLKNLDKLDHLIEKLDGILLTGGEDPDPYFFNEEPKEGQGKIEPGRDELELYLIKKAIEKTIPILAICRGMQIVNIALGGTCYQDLKEKTDMKHKQSAPTNYATHNINIESNSLLKDICNKSSVRVNSFHHQGIKDLASGVIATAYSQDGLVEAIEYNGFILGVQWHPETLGDHLAGKHLIDYFIKELVNK</sequence>
<dbReference type="Gene3D" id="3.40.50.880">
    <property type="match status" value="1"/>
</dbReference>
<name>A0A226C334_9FIRM</name>
<gene>
    <name evidence="1" type="ORF">CDO51_00225</name>
</gene>
<accession>A0A226C334</accession>
<keyword evidence="2" id="KW-1185">Reference proteome</keyword>
<reference evidence="1 2" key="1">
    <citation type="submission" date="2017-06" db="EMBL/GenBank/DDBJ databases">
        <title>Draft Genome Sequence of Natranaerobius trueperi halophilic, alkalithermophilic bacteria from soda lakes.</title>
        <authorList>
            <person name="Zhao B."/>
        </authorList>
    </citation>
    <scope>NUCLEOTIDE SEQUENCE [LARGE SCALE GENOMIC DNA]</scope>
    <source>
        <strain evidence="1 2">DSM 18760</strain>
    </source>
</reference>
<organism evidence="1 2">
    <name type="scientific">Natranaerobius trueperi</name>
    <dbReference type="NCBI Taxonomy" id="759412"/>
    <lineage>
        <taxon>Bacteria</taxon>
        <taxon>Bacillati</taxon>
        <taxon>Bacillota</taxon>
        <taxon>Clostridia</taxon>
        <taxon>Natranaerobiales</taxon>
        <taxon>Natranaerobiaceae</taxon>
        <taxon>Natranaerobius</taxon>
    </lineage>
</organism>
<evidence type="ECO:0000313" key="2">
    <source>
        <dbReference type="Proteomes" id="UP000214588"/>
    </source>
</evidence>
<dbReference type="PROSITE" id="PS51273">
    <property type="entry name" value="GATASE_TYPE_1"/>
    <property type="match status" value="1"/>
</dbReference>
<dbReference type="CDD" id="cd01745">
    <property type="entry name" value="GATase1_2"/>
    <property type="match status" value="1"/>
</dbReference>
<dbReference type="InterPro" id="IPR029062">
    <property type="entry name" value="Class_I_gatase-like"/>
</dbReference>
<dbReference type="OrthoDB" id="9813383at2"/>
<dbReference type="GO" id="GO:0016811">
    <property type="term" value="F:hydrolase activity, acting on carbon-nitrogen (but not peptide) bonds, in linear amides"/>
    <property type="evidence" value="ECO:0007669"/>
    <property type="project" value="InterPro"/>
</dbReference>
<dbReference type="GO" id="GO:0005829">
    <property type="term" value="C:cytosol"/>
    <property type="evidence" value="ECO:0007669"/>
    <property type="project" value="TreeGrafter"/>
</dbReference>
<dbReference type="Proteomes" id="UP000214588">
    <property type="component" value="Unassembled WGS sequence"/>
</dbReference>